<dbReference type="InterPro" id="IPR019153">
    <property type="entry name" value="DDRGK_dom-contain"/>
</dbReference>
<keyword evidence="4" id="KW-0812">Transmembrane</keyword>
<dbReference type="SMART" id="SM01128">
    <property type="entry name" value="DDRGK"/>
    <property type="match status" value="1"/>
</dbReference>
<dbReference type="SUPFAM" id="SSF46785">
    <property type="entry name" value="Winged helix' DNA-binding domain"/>
    <property type="match status" value="1"/>
</dbReference>
<evidence type="ECO:0000256" key="8">
    <source>
        <dbReference type="ARBA" id="ARBA00023136"/>
    </source>
</evidence>
<dbReference type="FunFam" id="1.10.10.10:FF:000143">
    <property type="entry name" value="DDRGK domain-containing protein 1"/>
    <property type="match status" value="1"/>
</dbReference>
<dbReference type="Gene3D" id="1.10.10.10">
    <property type="entry name" value="Winged helix-like DNA-binding domain superfamily/Winged helix DNA-binding domain"/>
    <property type="match status" value="1"/>
</dbReference>
<accession>A0AAN9TSH3</accession>
<name>A0AAN9TSH3_9HEMI</name>
<organism evidence="12 13">
    <name type="scientific">Parthenolecanium corni</name>
    <dbReference type="NCBI Taxonomy" id="536013"/>
    <lineage>
        <taxon>Eukaryota</taxon>
        <taxon>Metazoa</taxon>
        <taxon>Ecdysozoa</taxon>
        <taxon>Arthropoda</taxon>
        <taxon>Hexapoda</taxon>
        <taxon>Insecta</taxon>
        <taxon>Pterygota</taxon>
        <taxon>Neoptera</taxon>
        <taxon>Paraneoptera</taxon>
        <taxon>Hemiptera</taxon>
        <taxon>Sternorrhyncha</taxon>
        <taxon>Coccoidea</taxon>
        <taxon>Coccidae</taxon>
        <taxon>Parthenolecanium</taxon>
    </lineage>
</organism>
<evidence type="ECO:0000313" key="12">
    <source>
        <dbReference type="EMBL" id="KAK7601990.1"/>
    </source>
</evidence>
<keyword evidence="8" id="KW-0472">Membrane</keyword>
<comment type="caution">
    <text evidence="12">The sequence shown here is derived from an EMBL/GenBank/DDBJ whole genome shotgun (WGS) entry which is preliminary data.</text>
</comment>
<dbReference type="PANTHER" id="PTHR48176">
    <property type="entry name" value="DDRGK DOMAIN-CONTAINING PROTEIN 1"/>
    <property type="match status" value="1"/>
</dbReference>
<dbReference type="InterPro" id="IPR036388">
    <property type="entry name" value="WH-like_DNA-bd_sf"/>
</dbReference>
<feature type="region of interest" description="Disordered" evidence="11">
    <location>
        <begin position="1"/>
        <end position="93"/>
    </location>
</feature>
<comment type="similarity">
    <text evidence="2">Belongs to the DDRGK1 family.</text>
</comment>
<dbReference type="InterPro" id="IPR050899">
    <property type="entry name" value="DDRGK_domain-containing"/>
</dbReference>
<evidence type="ECO:0000313" key="13">
    <source>
        <dbReference type="Proteomes" id="UP001367676"/>
    </source>
</evidence>
<protein>
    <recommendedName>
        <fullName evidence="3">DDRGK domain-containing protein 1</fullName>
    </recommendedName>
</protein>
<comment type="subcellular location">
    <subcellularLocation>
        <location evidence="1">Endoplasmic reticulum membrane</location>
        <topology evidence="1">Single-pass membrane protein</topology>
    </subcellularLocation>
</comment>
<evidence type="ECO:0000256" key="3">
    <source>
        <dbReference type="ARBA" id="ARBA00018218"/>
    </source>
</evidence>
<dbReference type="GO" id="GO:0044389">
    <property type="term" value="F:ubiquitin-like protein ligase binding"/>
    <property type="evidence" value="ECO:0007669"/>
    <property type="project" value="TreeGrafter"/>
</dbReference>
<evidence type="ECO:0000256" key="11">
    <source>
        <dbReference type="SAM" id="MobiDB-lite"/>
    </source>
</evidence>
<evidence type="ECO:0000256" key="10">
    <source>
        <dbReference type="ARBA" id="ARBA00049687"/>
    </source>
</evidence>
<keyword evidence="5" id="KW-0833">Ubl conjugation pathway</keyword>
<reference evidence="12 13" key="1">
    <citation type="submission" date="2024-03" db="EMBL/GenBank/DDBJ databases">
        <title>Adaptation during the transition from Ophiocordyceps entomopathogen to insect associate is accompanied by gene loss and intensified selection.</title>
        <authorList>
            <person name="Ward C.M."/>
            <person name="Onetto C.A."/>
            <person name="Borneman A.R."/>
        </authorList>
    </citation>
    <scope>NUCLEOTIDE SEQUENCE [LARGE SCALE GENOMIC DNA]</scope>
    <source>
        <strain evidence="12">AWRI1</strain>
        <tissue evidence="12">Single Adult Female</tissue>
    </source>
</reference>
<evidence type="ECO:0000256" key="9">
    <source>
        <dbReference type="ARBA" id="ARBA00049608"/>
    </source>
</evidence>
<comment type="function">
    <text evidence="9">Substrate adapter for ufmylation, the covalent attachment of the ubiquitin-like modifier UFM1 to substrate proteins. Required for ufmylation of Atg9; protects the nervous system during aging, possibly by stabilizing Atg9 and supporting its function.</text>
</comment>
<comment type="subunit">
    <text evidence="10">Interacts with Atg9; the interaction is transient.</text>
</comment>
<evidence type="ECO:0000256" key="5">
    <source>
        <dbReference type="ARBA" id="ARBA00022786"/>
    </source>
</evidence>
<dbReference type="Proteomes" id="UP001367676">
    <property type="component" value="Unassembled WGS sequence"/>
</dbReference>
<evidence type="ECO:0000256" key="4">
    <source>
        <dbReference type="ARBA" id="ARBA00022692"/>
    </source>
</evidence>
<evidence type="ECO:0000256" key="1">
    <source>
        <dbReference type="ARBA" id="ARBA00004389"/>
    </source>
</evidence>
<dbReference type="GO" id="GO:0005789">
    <property type="term" value="C:endoplasmic reticulum membrane"/>
    <property type="evidence" value="ECO:0007669"/>
    <property type="project" value="UniProtKB-SubCell"/>
</dbReference>
<dbReference type="EMBL" id="JBBCAQ010000010">
    <property type="protein sequence ID" value="KAK7601990.1"/>
    <property type="molecule type" value="Genomic_DNA"/>
</dbReference>
<dbReference type="InterPro" id="IPR036390">
    <property type="entry name" value="WH_DNA-bd_sf"/>
</dbReference>
<proteinExistence type="inferred from homology"/>
<keyword evidence="6" id="KW-0256">Endoplasmic reticulum</keyword>
<dbReference type="PANTHER" id="PTHR48176:SF1">
    <property type="entry name" value="DDRGK DOMAIN-CONTAINING PROTEIN 1"/>
    <property type="match status" value="1"/>
</dbReference>
<keyword evidence="7" id="KW-1133">Transmembrane helix</keyword>
<dbReference type="Pfam" id="PF09756">
    <property type="entry name" value="DDRGK"/>
    <property type="match status" value="1"/>
</dbReference>
<keyword evidence="13" id="KW-1185">Reference proteome</keyword>
<evidence type="ECO:0000256" key="6">
    <source>
        <dbReference type="ARBA" id="ARBA00022824"/>
    </source>
</evidence>
<feature type="compositionally biased region" description="Basic and acidic residues" evidence="11">
    <location>
        <begin position="44"/>
        <end position="93"/>
    </location>
</feature>
<evidence type="ECO:0000256" key="2">
    <source>
        <dbReference type="ARBA" id="ARBA00009829"/>
    </source>
</evidence>
<gene>
    <name evidence="12" type="ORF">V9T40_009431</name>
</gene>
<dbReference type="AlphaFoldDB" id="A0AAN9TSH3"/>
<evidence type="ECO:0000256" key="7">
    <source>
        <dbReference type="ARBA" id="ARBA00022989"/>
    </source>
</evidence>
<sequence>MREGAALRNANNQNDQQDSGDEGNEDKQVVDVGDSKIGAKKRAKLEAKAEKKAQREADLKMREQRKKQQEKEEAERKLREEQEQLEEKKLEEEQKKLQEEKERKEEEEYQKMKAAFTVEEEGFDEEEEQEGNLLQEFVAHIKEQKVVMLEDVAAKFNLRIQTVISRIEDLLSSGVLTGVIDDRGKFIYITVEELQAVADFVKKRGRVTIQELVENSNNLILLN</sequence>